<accession>X0Y371</accession>
<dbReference type="Pfam" id="PF02824">
    <property type="entry name" value="TGS"/>
    <property type="match status" value="1"/>
</dbReference>
<sequence>MIHVTLPDGPKMEVCAGSMLVEVAHLIGPRLAQAAVCAVVDGELRDLRDTVDKDCSVMFVTRGSAQAMEVLRHTTAHIMAQAVKRLFPKATLGIGPAIEDGFYYDFGDVEPFTSEQLLSIEAEMKKIVGEALPIERMDVSKDEARKILSQSNEPLKLEFLEDLEQQT</sequence>
<name>X0Y371_9ZZZZ</name>
<dbReference type="GO" id="GO:0004829">
    <property type="term" value="F:threonine-tRNA ligase activity"/>
    <property type="evidence" value="ECO:0007669"/>
    <property type="project" value="TreeGrafter"/>
</dbReference>
<dbReference type="EMBL" id="BARS01055945">
    <property type="protein sequence ID" value="GAG50319.1"/>
    <property type="molecule type" value="Genomic_DNA"/>
</dbReference>
<dbReference type="InterPro" id="IPR004095">
    <property type="entry name" value="TGS"/>
</dbReference>
<dbReference type="GO" id="GO:0006435">
    <property type="term" value="P:threonyl-tRNA aminoacylation"/>
    <property type="evidence" value="ECO:0007669"/>
    <property type="project" value="TreeGrafter"/>
</dbReference>
<evidence type="ECO:0000313" key="3">
    <source>
        <dbReference type="EMBL" id="GAG50319.1"/>
    </source>
</evidence>
<comment type="caution">
    <text evidence="3">The sequence shown here is derived from an EMBL/GenBank/DDBJ whole genome shotgun (WGS) entry which is preliminary data.</text>
</comment>
<keyword evidence="1" id="KW-0648">Protein biosynthesis</keyword>
<dbReference type="InterPro" id="IPR018163">
    <property type="entry name" value="Thr/Ala-tRNA-synth_IIc_edit"/>
</dbReference>
<dbReference type="PROSITE" id="PS51880">
    <property type="entry name" value="TGS"/>
    <property type="match status" value="1"/>
</dbReference>
<evidence type="ECO:0000256" key="1">
    <source>
        <dbReference type="ARBA" id="ARBA00022917"/>
    </source>
</evidence>
<protein>
    <recommendedName>
        <fullName evidence="2">TGS domain-containing protein</fullName>
    </recommendedName>
</protein>
<dbReference type="GO" id="GO:0000166">
    <property type="term" value="F:nucleotide binding"/>
    <property type="evidence" value="ECO:0007669"/>
    <property type="project" value="InterPro"/>
</dbReference>
<evidence type="ECO:0000259" key="2">
    <source>
        <dbReference type="PROSITE" id="PS51880"/>
    </source>
</evidence>
<dbReference type="SUPFAM" id="SSF81271">
    <property type="entry name" value="TGS-like"/>
    <property type="match status" value="1"/>
</dbReference>
<organism evidence="3">
    <name type="scientific">marine sediment metagenome</name>
    <dbReference type="NCBI Taxonomy" id="412755"/>
    <lineage>
        <taxon>unclassified sequences</taxon>
        <taxon>metagenomes</taxon>
        <taxon>ecological metagenomes</taxon>
    </lineage>
</organism>
<dbReference type="CDD" id="cd01667">
    <property type="entry name" value="TGS_ThrRS"/>
    <property type="match status" value="1"/>
</dbReference>
<dbReference type="PANTHER" id="PTHR11451:SF44">
    <property type="entry name" value="THREONINE--TRNA LIGASE, CHLOROPLASTIC_MITOCHONDRIAL 2"/>
    <property type="match status" value="1"/>
</dbReference>
<reference evidence="3" key="1">
    <citation type="journal article" date="2014" name="Front. Microbiol.">
        <title>High frequency of phylogenetically diverse reductive dehalogenase-homologous genes in deep subseafloor sedimentary metagenomes.</title>
        <authorList>
            <person name="Kawai M."/>
            <person name="Futagami T."/>
            <person name="Toyoda A."/>
            <person name="Takaki Y."/>
            <person name="Nishi S."/>
            <person name="Hori S."/>
            <person name="Arai W."/>
            <person name="Tsubouchi T."/>
            <person name="Morono Y."/>
            <person name="Uchiyama I."/>
            <person name="Ito T."/>
            <person name="Fujiyama A."/>
            <person name="Inagaki F."/>
            <person name="Takami H."/>
        </authorList>
    </citation>
    <scope>NUCLEOTIDE SEQUENCE</scope>
    <source>
        <strain evidence="3">Expedition CK06-06</strain>
    </source>
</reference>
<dbReference type="PANTHER" id="PTHR11451">
    <property type="entry name" value="THREONINE-TRNA LIGASE"/>
    <property type="match status" value="1"/>
</dbReference>
<gene>
    <name evidence="3" type="ORF">S01H1_82514</name>
</gene>
<feature type="non-terminal residue" evidence="3">
    <location>
        <position position="167"/>
    </location>
</feature>
<dbReference type="Gene3D" id="3.30.980.10">
    <property type="entry name" value="Threonyl-trna Synthetase, Chain A, domain 2"/>
    <property type="match status" value="1"/>
</dbReference>
<dbReference type="SUPFAM" id="SSF55186">
    <property type="entry name" value="ThrRS/AlaRS common domain"/>
    <property type="match status" value="1"/>
</dbReference>
<dbReference type="Gene3D" id="3.10.20.30">
    <property type="match status" value="1"/>
</dbReference>
<dbReference type="AlphaFoldDB" id="X0Y371"/>
<proteinExistence type="predicted"/>
<feature type="domain" description="TGS" evidence="2">
    <location>
        <begin position="1"/>
        <end position="61"/>
    </location>
</feature>
<dbReference type="InterPro" id="IPR012675">
    <property type="entry name" value="Beta-grasp_dom_sf"/>
</dbReference>
<dbReference type="InterPro" id="IPR012676">
    <property type="entry name" value="TGS-like"/>
</dbReference>